<dbReference type="GO" id="GO:0000463">
    <property type="term" value="P:maturation of LSU-rRNA from tricistronic rRNA transcript (SSU-rRNA, 5.8S rRNA, LSU-rRNA)"/>
    <property type="evidence" value="ECO:0007669"/>
    <property type="project" value="TreeGrafter"/>
</dbReference>
<accession>A0A8A1MNL3</accession>
<feature type="compositionally biased region" description="Basic and acidic residues" evidence="8">
    <location>
        <begin position="147"/>
        <end position="164"/>
    </location>
</feature>
<evidence type="ECO:0000256" key="7">
    <source>
        <dbReference type="PROSITE-ProRule" id="PRU00176"/>
    </source>
</evidence>
<dbReference type="InterPro" id="IPR035979">
    <property type="entry name" value="RBD_domain_sf"/>
</dbReference>
<protein>
    <recommendedName>
        <fullName evidence="4">Nucleolar protein 12</fullName>
    </recommendedName>
</protein>
<dbReference type="InterPro" id="IPR000504">
    <property type="entry name" value="RRM_dom"/>
</dbReference>
<feature type="compositionally biased region" description="Polar residues" evidence="8">
    <location>
        <begin position="612"/>
        <end position="623"/>
    </location>
</feature>
<dbReference type="OrthoDB" id="442677at2759"/>
<comment type="function">
    <text evidence="1">Involved in pre-25S rRNA processing.</text>
</comment>
<dbReference type="VEuPathDB" id="FungiDB:I7I51_06495"/>
<evidence type="ECO:0000256" key="6">
    <source>
        <dbReference type="ARBA" id="ARBA00023242"/>
    </source>
</evidence>
<evidence type="ECO:0000256" key="4">
    <source>
        <dbReference type="ARBA" id="ARBA00015520"/>
    </source>
</evidence>
<keyword evidence="5 7" id="KW-0694">RNA-binding</keyword>
<dbReference type="AlphaFoldDB" id="A0A8A1MNL3"/>
<dbReference type="SMART" id="SM00360">
    <property type="entry name" value="RRM"/>
    <property type="match status" value="2"/>
</dbReference>
<dbReference type="SUPFAM" id="SSF54928">
    <property type="entry name" value="RNA-binding domain, RBD"/>
    <property type="match status" value="2"/>
</dbReference>
<feature type="compositionally biased region" description="Polar residues" evidence="8">
    <location>
        <begin position="1"/>
        <end position="10"/>
    </location>
</feature>
<proteinExistence type="inferred from homology"/>
<feature type="domain" description="RRM" evidence="9">
    <location>
        <begin position="435"/>
        <end position="491"/>
    </location>
</feature>
<dbReference type="Pfam" id="PF00076">
    <property type="entry name" value="RRM_1"/>
    <property type="match status" value="1"/>
</dbReference>
<feature type="region of interest" description="Disordered" evidence="8">
    <location>
        <begin position="552"/>
        <end position="623"/>
    </location>
</feature>
<feature type="compositionally biased region" description="Acidic residues" evidence="8">
    <location>
        <begin position="95"/>
        <end position="108"/>
    </location>
</feature>
<name>A0A8A1MNL3_AJECA</name>
<dbReference type="Gene3D" id="3.30.70.330">
    <property type="match status" value="2"/>
</dbReference>
<feature type="region of interest" description="Disordered" evidence="8">
    <location>
        <begin position="1"/>
        <end position="34"/>
    </location>
</feature>
<gene>
    <name evidence="10" type="primary">NOP12</name>
    <name evidence="10" type="ORF">I7I51_06495</name>
</gene>
<comment type="similarity">
    <text evidence="3">Belongs to the RRM RBM34 family.</text>
</comment>
<keyword evidence="6" id="KW-0539">Nucleus</keyword>
<evidence type="ECO:0000256" key="1">
    <source>
        <dbReference type="ARBA" id="ARBA00002475"/>
    </source>
</evidence>
<feature type="compositionally biased region" description="Acidic residues" evidence="8">
    <location>
        <begin position="183"/>
        <end position="197"/>
    </location>
</feature>
<feature type="region of interest" description="Disordered" evidence="8">
    <location>
        <begin position="361"/>
        <end position="438"/>
    </location>
</feature>
<evidence type="ECO:0000256" key="5">
    <source>
        <dbReference type="ARBA" id="ARBA00022884"/>
    </source>
</evidence>
<evidence type="ECO:0000256" key="2">
    <source>
        <dbReference type="ARBA" id="ARBA00004604"/>
    </source>
</evidence>
<evidence type="ECO:0000313" key="11">
    <source>
        <dbReference type="Proteomes" id="UP000663671"/>
    </source>
</evidence>
<dbReference type="Proteomes" id="UP000663671">
    <property type="component" value="Chromosome 3"/>
</dbReference>
<evidence type="ECO:0000313" key="10">
    <source>
        <dbReference type="EMBL" id="QSS65647.1"/>
    </source>
</evidence>
<dbReference type="GO" id="GO:0019843">
    <property type="term" value="F:rRNA binding"/>
    <property type="evidence" value="ECO:0007669"/>
    <property type="project" value="TreeGrafter"/>
</dbReference>
<dbReference type="PANTHER" id="PTHR23236">
    <property type="entry name" value="EUKARYOTIC TRANSLATION INITIATION FACTOR 4B/4H"/>
    <property type="match status" value="1"/>
</dbReference>
<comment type="subcellular location">
    <subcellularLocation>
        <location evidence="2">Nucleus</location>
        <location evidence="2">Nucleolus</location>
    </subcellularLocation>
</comment>
<dbReference type="GO" id="GO:0005730">
    <property type="term" value="C:nucleolus"/>
    <property type="evidence" value="ECO:0007669"/>
    <property type="project" value="UniProtKB-SubCell"/>
</dbReference>
<feature type="region of interest" description="Disordered" evidence="8">
    <location>
        <begin position="490"/>
        <end position="537"/>
    </location>
</feature>
<evidence type="ECO:0000259" key="9">
    <source>
        <dbReference type="PROSITE" id="PS50102"/>
    </source>
</evidence>
<dbReference type="InterPro" id="IPR012677">
    <property type="entry name" value="Nucleotide-bd_a/b_plait_sf"/>
</dbReference>
<evidence type="ECO:0000256" key="8">
    <source>
        <dbReference type="SAM" id="MobiDB-lite"/>
    </source>
</evidence>
<feature type="compositionally biased region" description="Polar residues" evidence="8">
    <location>
        <begin position="499"/>
        <end position="521"/>
    </location>
</feature>
<feature type="compositionally biased region" description="Gly residues" evidence="8">
    <location>
        <begin position="79"/>
        <end position="90"/>
    </location>
</feature>
<feature type="compositionally biased region" description="Basic and acidic residues" evidence="8">
    <location>
        <begin position="557"/>
        <end position="572"/>
    </location>
</feature>
<dbReference type="PROSITE" id="PS50102">
    <property type="entry name" value="RRM"/>
    <property type="match status" value="1"/>
</dbReference>
<organism evidence="10 11">
    <name type="scientific">Ajellomyces capsulatus</name>
    <name type="common">Darling's disease fungus</name>
    <name type="synonym">Histoplasma capsulatum</name>
    <dbReference type="NCBI Taxonomy" id="5037"/>
    <lineage>
        <taxon>Eukaryota</taxon>
        <taxon>Fungi</taxon>
        <taxon>Dikarya</taxon>
        <taxon>Ascomycota</taxon>
        <taxon>Pezizomycotina</taxon>
        <taxon>Eurotiomycetes</taxon>
        <taxon>Eurotiomycetidae</taxon>
        <taxon>Onygenales</taxon>
        <taxon>Ajellomycetaceae</taxon>
        <taxon>Histoplasma</taxon>
    </lineage>
</organism>
<feature type="region of interest" description="Disordered" evidence="8">
    <location>
        <begin position="73"/>
        <end position="218"/>
    </location>
</feature>
<dbReference type="PANTHER" id="PTHR23236:SF25">
    <property type="entry name" value="RNA-BINDING PROTEIN 34"/>
    <property type="match status" value="1"/>
</dbReference>
<evidence type="ECO:0000256" key="3">
    <source>
        <dbReference type="ARBA" id="ARBA00007077"/>
    </source>
</evidence>
<reference evidence="10" key="1">
    <citation type="submission" date="2021-01" db="EMBL/GenBank/DDBJ databases">
        <title>Chromosome-level genome assembly of a human fungal pathogen reveals clustering of transcriptionally co-regulated genes.</title>
        <authorList>
            <person name="Voorhies M."/>
            <person name="Cohen S."/>
            <person name="Shea T.P."/>
            <person name="Petrus S."/>
            <person name="Munoz J.F."/>
            <person name="Poplawski S."/>
            <person name="Goldman W.E."/>
            <person name="Michael T."/>
            <person name="Cuomo C.A."/>
            <person name="Sil A."/>
            <person name="Beyhan S."/>
        </authorList>
    </citation>
    <scope>NUCLEOTIDE SEQUENCE</scope>
    <source>
        <strain evidence="10">WU24</strain>
    </source>
</reference>
<sequence>MGNKQRSQPTAAASALEEDAASTPAANGSIPSFPFLASGVESAVAVDPMLASLFEKSAGPVKAPQFTNAKLIATSANGGKSGGPTNGVGQGTSQDDMELTSSNEEEAGEGSSSETSDQMMEDVGDEALSPEKRRKRKRGGAEDIEESYMRRIAKEEAKEDEKRRSEKAKRQKIVESVGRESDSSDSESDNEEGEDGTSDNVDGIDNPPIVHESNSSKPDAALLDKSARTIFLSNVSTEAIKSKSAKKTLLKHLCSFFPSLPESATPHKIESIRFRSTAFSTQSMPKRAAYAKRELMDSTTRSTNAYVVYSTTAAARGAPKALNGSVILDRHLRVDSVAHPAPIDYKRCVFVGNLGFVDEETPTDEQVAGQQKEKKRKQKHAPPADVEEGLWRTFNEHTRASIAKPSKPTAAGKSADPSSNKISKDTGPYPDLGGGPVESVRVIRDPATRIGKGVAYVQFRDENAVEMALLLSGQKFPPLLPRKLRVTRAKRVVKKTRNDSVGDQGRSNGSQTDSRNANKTRLGQRRSGVGGDRQASFEGRATALLGKAGAWRMQHCRSTDESGERRSRDKEATSGGSAPFVFEGFRARPDKGPGFKVRTKGRGVKARAGQPKSRNTLGLFSGV</sequence>
<dbReference type="EMBL" id="CP069115">
    <property type="protein sequence ID" value="QSS65647.1"/>
    <property type="molecule type" value="Genomic_DNA"/>
</dbReference>